<organism evidence="1 2">
    <name type="scientific">Williamsia sterculiae</name>
    <dbReference type="NCBI Taxonomy" id="1344003"/>
    <lineage>
        <taxon>Bacteria</taxon>
        <taxon>Bacillati</taxon>
        <taxon>Actinomycetota</taxon>
        <taxon>Actinomycetes</taxon>
        <taxon>Mycobacteriales</taxon>
        <taxon>Nocardiaceae</taxon>
        <taxon>Williamsia</taxon>
    </lineage>
</organism>
<evidence type="ECO:0000313" key="2">
    <source>
        <dbReference type="Proteomes" id="UP000186218"/>
    </source>
</evidence>
<dbReference type="EMBL" id="FTNT01000005">
    <property type="protein sequence ID" value="SIS00297.1"/>
    <property type="molecule type" value="Genomic_DNA"/>
</dbReference>
<proteinExistence type="predicted"/>
<sequence>MTPGDVAEVRTFIDDEPVSRASVDGWERRRVRAVLTKLGTRLGRRAVDELLDGRSVDELRGADLDDQRAALSDMKARLGHAGTYALIRNDLKVSEAMTRMALTVSRGRRTYAVARLQAPDRSAQQFAAWFTELTTLDREAEMMQACPDHYLLRGLVDGRQEVVETTGGAPTASRFIVDYNRTDDLTVPVDPGYPVQVAGQALLDDGTCIGGVRHQFRDHDGVLEALLTVEFPRAVPGWMVRQHQWHLAVEFGNWIRAGALPVRNHG</sequence>
<keyword evidence="2" id="KW-1185">Reference proteome</keyword>
<name>A0A1N7FJ26_9NOCA</name>
<dbReference type="Proteomes" id="UP000186218">
    <property type="component" value="Unassembled WGS sequence"/>
</dbReference>
<evidence type="ECO:0000313" key="1">
    <source>
        <dbReference type="EMBL" id="SIS00297.1"/>
    </source>
</evidence>
<protein>
    <submittedName>
        <fullName evidence="1">Uncharacterized protein</fullName>
    </submittedName>
</protein>
<dbReference type="OrthoDB" id="2284173at2"/>
<dbReference type="AlphaFoldDB" id="A0A1N7FJ26"/>
<dbReference type="STRING" id="1344003.SAMN05445060_2113"/>
<gene>
    <name evidence="1" type="ORF">SAMN05445060_2113</name>
</gene>
<reference evidence="1 2" key="1">
    <citation type="submission" date="2017-01" db="EMBL/GenBank/DDBJ databases">
        <authorList>
            <person name="Mah S.A."/>
            <person name="Swanson W.J."/>
            <person name="Moy G.W."/>
            <person name="Vacquier V.D."/>
        </authorList>
    </citation>
    <scope>NUCLEOTIDE SEQUENCE [LARGE SCALE GENOMIC DNA]</scope>
    <source>
        <strain evidence="1 2">CPCC 203464</strain>
    </source>
</reference>
<accession>A0A1N7FJ26</accession>
<dbReference type="RefSeq" id="WP_076479244.1">
    <property type="nucleotide sequence ID" value="NZ_FTNT01000005.1"/>
</dbReference>